<keyword evidence="2" id="KW-1185">Reference proteome</keyword>
<dbReference type="EMBL" id="FOPU01000010">
    <property type="protein sequence ID" value="SFH40660.1"/>
    <property type="molecule type" value="Genomic_DNA"/>
</dbReference>
<sequence length="133" mass="14166">MNRIPLAIACAALAGLTSCGTPTERCEARVSAEQRNVARLLQEVEANIARGYAWETNVAGDTGFRLCAGGFRGGYGRLGLGYSSCYGGPETVRKQVPIDPAAEMRKREALQKRLAALSSQGTSQCIARESGTR</sequence>
<evidence type="ECO:0008006" key="3">
    <source>
        <dbReference type="Google" id="ProtNLM"/>
    </source>
</evidence>
<dbReference type="STRING" id="34004.SAMN04488021_11060"/>
<dbReference type="PROSITE" id="PS51257">
    <property type="entry name" value="PROKAR_LIPOPROTEIN"/>
    <property type="match status" value="1"/>
</dbReference>
<proteinExistence type="predicted"/>
<gene>
    <name evidence="1" type="ORF">SAMN04488021_11060</name>
</gene>
<dbReference type="RefSeq" id="WP_074967042.1">
    <property type="nucleotide sequence ID" value="NZ_CBCRYP010000014.1"/>
</dbReference>
<dbReference type="Proteomes" id="UP000183635">
    <property type="component" value="Unassembled WGS sequence"/>
</dbReference>
<evidence type="ECO:0000313" key="2">
    <source>
        <dbReference type="Proteomes" id="UP000183635"/>
    </source>
</evidence>
<protein>
    <recommendedName>
        <fullName evidence="3">Lipoprotein</fullName>
    </recommendedName>
</protein>
<name>A0A1I2ZSH9_9RHOB</name>
<accession>A0A1I2ZSH9</accession>
<organism evidence="1 2">
    <name type="scientific">Paracoccus aminovorans</name>
    <dbReference type="NCBI Taxonomy" id="34004"/>
    <lineage>
        <taxon>Bacteria</taxon>
        <taxon>Pseudomonadati</taxon>
        <taxon>Pseudomonadota</taxon>
        <taxon>Alphaproteobacteria</taxon>
        <taxon>Rhodobacterales</taxon>
        <taxon>Paracoccaceae</taxon>
        <taxon>Paracoccus</taxon>
    </lineage>
</organism>
<evidence type="ECO:0000313" key="1">
    <source>
        <dbReference type="EMBL" id="SFH40660.1"/>
    </source>
</evidence>
<dbReference type="OrthoDB" id="7775635at2"/>
<dbReference type="AlphaFoldDB" id="A0A1I2ZSH9"/>
<reference evidence="1 2" key="1">
    <citation type="submission" date="2016-10" db="EMBL/GenBank/DDBJ databases">
        <authorList>
            <person name="de Groot N.N."/>
        </authorList>
    </citation>
    <scope>NUCLEOTIDE SEQUENCE [LARGE SCALE GENOMIC DNA]</scope>
    <source>
        <strain evidence="1 2">DSM 8537</strain>
    </source>
</reference>